<evidence type="ECO:0000256" key="1">
    <source>
        <dbReference type="SAM" id="Phobius"/>
    </source>
</evidence>
<accession>A0A812MH84</accession>
<evidence type="ECO:0000313" key="3">
    <source>
        <dbReference type="Proteomes" id="UP000604046"/>
    </source>
</evidence>
<gene>
    <name evidence="2" type="ORF">SNAT2548_LOCUS13417</name>
</gene>
<feature type="transmembrane region" description="Helical" evidence="1">
    <location>
        <begin position="19"/>
        <end position="40"/>
    </location>
</feature>
<reference evidence="2" key="1">
    <citation type="submission" date="2021-02" db="EMBL/GenBank/DDBJ databases">
        <authorList>
            <person name="Dougan E. K."/>
            <person name="Rhodes N."/>
            <person name="Thang M."/>
            <person name="Chan C."/>
        </authorList>
    </citation>
    <scope>NUCLEOTIDE SEQUENCE</scope>
</reference>
<sequence length="121" mass="12802">MRACVQGARSGAGLQSGGVWTFICLGGGGKVWVFVFLLVMSRRSLHGTRSGSHGSAAMFWSQRGRTGVDRRGDEMGRSGGINDSFAEFAVCGTYVEKNVPGKGTNLCRRCVGLSGRVVGRV</sequence>
<keyword evidence="3" id="KW-1185">Reference proteome</keyword>
<name>A0A812MH84_9DINO</name>
<keyword evidence="1" id="KW-0472">Membrane</keyword>
<comment type="caution">
    <text evidence="2">The sequence shown here is derived from an EMBL/GenBank/DDBJ whole genome shotgun (WGS) entry which is preliminary data.</text>
</comment>
<evidence type="ECO:0000313" key="2">
    <source>
        <dbReference type="EMBL" id="CAE7258302.1"/>
    </source>
</evidence>
<dbReference type="Proteomes" id="UP000604046">
    <property type="component" value="Unassembled WGS sequence"/>
</dbReference>
<protein>
    <submittedName>
        <fullName evidence="2">Uncharacterized protein</fullName>
    </submittedName>
</protein>
<organism evidence="2 3">
    <name type="scientific">Symbiodinium natans</name>
    <dbReference type="NCBI Taxonomy" id="878477"/>
    <lineage>
        <taxon>Eukaryota</taxon>
        <taxon>Sar</taxon>
        <taxon>Alveolata</taxon>
        <taxon>Dinophyceae</taxon>
        <taxon>Suessiales</taxon>
        <taxon>Symbiodiniaceae</taxon>
        <taxon>Symbiodinium</taxon>
    </lineage>
</organism>
<proteinExistence type="predicted"/>
<dbReference type="EMBL" id="CAJNDS010001408">
    <property type="protein sequence ID" value="CAE7258302.1"/>
    <property type="molecule type" value="Genomic_DNA"/>
</dbReference>
<keyword evidence="1" id="KW-0812">Transmembrane</keyword>
<keyword evidence="1" id="KW-1133">Transmembrane helix</keyword>
<dbReference type="AlphaFoldDB" id="A0A812MH84"/>